<feature type="region of interest" description="Disordered" evidence="1">
    <location>
        <begin position="1"/>
        <end position="37"/>
    </location>
</feature>
<organism evidence="2 3">
    <name type="scientific">Erwinia piriflorinigrans CFBP 5888</name>
    <dbReference type="NCBI Taxonomy" id="1161919"/>
    <lineage>
        <taxon>Bacteria</taxon>
        <taxon>Pseudomonadati</taxon>
        <taxon>Pseudomonadota</taxon>
        <taxon>Gammaproteobacteria</taxon>
        <taxon>Enterobacterales</taxon>
        <taxon>Erwiniaceae</taxon>
        <taxon>Erwinia</taxon>
    </lineage>
</organism>
<protein>
    <submittedName>
        <fullName evidence="2">Uncharacterized protein</fullName>
    </submittedName>
</protein>
<evidence type="ECO:0000256" key="1">
    <source>
        <dbReference type="SAM" id="MobiDB-lite"/>
    </source>
</evidence>
<dbReference type="EMBL" id="CAHS01000021">
    <property type="protein sequence ID" value="CCG88444.1"/>
    <property type="molecule type" value="Genomic_DNA"/>
</dbReference>
<dbReference type="Proteomes" id="UP000018217">
    <property type="component" value="Unassembled WGS sequence"/>
</dbReference>
<keyword evidence="3" id="KW-1185">Reference proteome</keyword>
<reference evidence="2 3" key="1">
    <citation type="journal article" date="2013" name="Syst. Appl. Microbiol.">
        <title>Phylogenetic position and virulence apparatus of the pear flower necrosis pathogen Erwinia piriflorinigrans CFBP 5888T as assessed by comparative genomics.</title>
        <authorList>
            <person name="Smits T.H."/>
            <person name="Rezzonico F."/>
            <person name="Lopez M.M."/>
            <person name="Blom J."/>
            <person name="Goesmann A."/>
            <person name="Frey J.E."/>
            <person name="Duffy B."/>
        </authorList>
    </citation>
    <scope>NUCLEOTIDE SEQUENCE [LARGE SCALE GENOMIC DNA]</scope>
    <source>
        <strain evidence="3">CFBP5888</strain>
    </source>
</reference>
<comment type="caution">
    <text evidence="2">The sequence shown here is derived from an EMBL/GenBank/DDBJ whole genome shotgun (WGS) entry which is preliminary data.</text>
</comment>
<gene>
    <name evidence="2" type="ORF">EPIR_3081</name>
</gene>
<evidence type="ECO:0000313" key="2">
    <source>
        <dbReference type="EMBL" id="CCG88444.1"/>
    </source>
</evidence>
<dbReference type="STRING" id="1161919.EPIR_3081"/>
<name>V5ZBX6_9GAMM</name>
<accession>V5ZBX6</accession>
<feature type="compositionally biased region" description="Basic and acidic residues" evidence="1">
    <location>
        <begin position="1"/>
        <end position="14"/>
    </location>
</feature>
<dbReference type="AlphaFoldDB" id="V5ZBX6"/>
<proteinExistence type="predicted"/>
<sequence>MSDDVRDRLKRAADTARGYRARRGEMSRSGSDYPGSSSGTDLCFFSAVVLRVYLPVPHHY</sequence>
<feature type="compositionally biased region" description="Low complexity" evidence="1">
    <location>
        <begin position="27"/>
        <end position="37"/>
    </location>
</feature>
<evidence type="ECO:0000313" key="3">
    <source>
        <dbReference type="Proteomes" id="UP000018217"/>
    </source>
</evidence>